<evidence type="ECO:0000313" key="3">
    <source>
        <dbReference type="Proteomes" id="UP000198432"/>
    </source>
</evidence>
<keyword evidence="3" id="KW-1185">Reference proteome</keyword>
<gene>
    <name evidence="2" type="ORF">SAMN06296052_12652</name>
</gene>
<dbReference type="EMBL" id="FZOQ01000026">
    <property type="protein sequence ID" value="SNT13615.1"/>
    <property type="molecule type" value="Genomic_DNA"/>
</dbReference>
<organism evidence="2 3">
    <name type="scientific">Pontibacter ummariensis</name>
    <dbReference type="NCBI Taxonomy" id="1610492"/>
    <lineage>
        <taxon>Bacteria</taxon>
        <taxon>Pseudomonadati</taxon>
        <taxon>Bacteroidota</taxon>
        <taxon>Cytophagia</taxon>
        <taxon>Cytophagales</taxon>
        <taxon>Hymenobacteraceae</taxon>
        <taxon>Pontibacter</taxon>
    </lineage>
</organism>
<dbReference type="OrthoDB" id="9806195at2"/>
<evidence type="ECO:0000256" key="1">
    <source>
        <dbReference type="SAM" id="Phobius"/>
    </source>
</evidence>
<name>A0A239K665_9BACT</name>
<dbReference type="RefSeq" id="WP_089321225.1">
    <property type="nucleotide sequence ID" value="NZ_FZOQ01000026.1"/>
</dbReference>
<dbReference type="AlphaFoldDB" id="A0A239K665"/>
<reference evidence="3" key="1">
    <citation type="submission" date="2017-06" db="EMBL/GenBank/DDBJ databases">
        <authorList>
            <person name="Varghese N."/>
            <person name="Submissions S."/>
        </authorList>
    </citation>
    <scope>NUCLEOTIDE SEQUENCE [LARGE SCALE GENOMIC DNA]</scope>
    <source>
        <strain evidence="3">NKM1</strain>
    </source>
</reference>
<keyword evidence="1" id="KW-1133">Transmembrane helix</keyword>
<evidence type="ECO:0000313" key="2">
    <source>
        <dbReference type="EMBL" id="SNT13615.1"/>
    </source>
</evidence>
<feature type="transmembrane region" description="Helical" evidence="1">
    <location>
        <begin position="216"/>
        <end position="238"/>
    </location>
</feature>
<sequence length="258" mass="29191">MKRQIHLRVRKAHRYLGLFTGIQFIFWTLGGLYFSWSDIDEIHGDFQRKAPANFNVSMALASPAAVLNQLPQADSVKSIKLVEVLGKPTYQVLYYQDHHGHAMQHAQLAEASTAALRAPLTEQEAVQMALNSFSEKVEVQQVEYLTEGKIGKHHEYRASPLPAYAVTMQHPTNTTVYVATERGEVTKFRNNKWRLFDFFRMLHTMDYEGRDNFGNLLLRLFAVLGIVTVLSGFGLYFVSKGGKRGKAVAGTPRSRART</sequence>
<accession>A0A239K665</accession>
<dbReference type="Pfam" id="PF03929">
    <property type="entry name" value="PepSY_TM"/>
    <property type="match status" value="1"/>
</dbReference>
<protein>
    <submittedName>
        <fullName evidence="2">PepSY-associated TM region</fullName>
    </submittedName>
</protein>
<dbReference type="InterPro" id="IPR005625">
    <property type="entry name" value="PepSY-ass_TM"/>
</dbReference>
<keyword evidence="1" id="KW-0472">Membrane</keyword>
<dbReference type="Proteomes" id="UP000198432">
    <property type="component" value="Unassembled WGS sequence"/>
</dbReference>
<proteinExistence type="predicted"/>
<keyword evidence="1" id="KW-0812">Transmembrane</keyword>
<feature type="transmembrane region" description="Helical" evidence="1">
    <location>
        <begin position="12"/>
        <end position="36"/>
    </location>
</feature>